<evidence type="ECO:0000313" key="3">
    <source>
        <dbReference type="Proteomes" id="UP000294919"/>
    </source>
</evidence>
<sequence>MYDVAVIGAGVIGTFVTRELSRFDLKVLLIEKDTDIANGTTKANSAIVHAGYDAKAGTLKGKLNALGNTMFDSVCEELDVSFKRIGSFVIASSAEELEHIKELYERGIENNIPGIKILSKEQVREMEPNLNEEIIGALYAPTAGIISPWELSVALAENAIDNGAELRLESKVTDIKKIENGYCIYIGDEKIEAKYVINCAGLYSQEINEMIASRNFTIHPRRGQYNILDKSAGNIVNHVIFQAPTKLGKGVLV</sequence>
<accession>A0A4R2K775</accession>
<dbReference type="InterPro" id="IPR052745">
    <property type="entry name" value="G3P_Oxidase/Oxidoreductase"/>
</dbReference>
<evidence type="ECO:0000259" key="1">
    <source>
        <dbReference type="Pfam" id="PF01266"/>
    </source>
</evidence>
<dbReference type="PANTHER" id="PTHR42720">
    <property type="entry name" value="GLYCEROL-3-PHOSPHATE DEHYDROGENASE"/>
    <property type="match status" value="1"/>
</dbReference>
<dbReference type="EMBL" id="SLWV01000057">
    <property type="protein sequence ID" value="TCO67727.1"/>
    <property type="molecule type" value="Genomic_DNA"/>
</dbReference>
<feature type="domain" description="FAD dependent oxidoreductase" evidence="1">
    <location>
        <begin position="3"/>
        <end position="244"/>
    </location>
</feature>
<dbReference type="InterPro" id="IPR006076">
    <property type="entry name" value="FAD-dep_OxRdtase"/>
</dbReference>
<proteinExistence type="predicted"/>
<protein>
    <submittedName>
        <fullName evidence="2">FAD dependent oxidoreductase</fullName>
    </submittedName>
</protein>
<dbReference type="Gene3D" id="3.50.50.60">
    <property type="entry name" value="FAD/NAD(P)-binding domain"/>
    <property type="match status" value="1"/>
</dbReference>
<dbReference type="OrthoDB" id="9801699at2"/>
<feature type="non-terminal residue" evidence="2">
    <location>
        <position position="253"/>
    </location>
</feature>
<name>A0A4R2K775_9FIRM</name>
<reference evidence="2 3" key="1">
    <citation type="submission" date="2019-03" db="EMBL/GenBank/DDBJ databases">
        <title>Genomic Encyclopedia of Type Strains, Phase IV (KMG-IV): sequencing the most valuable type-strain genomes for metagenomic binning, comparative biology and taxonomic classification.</title>
        <authorList>
            <person name="Goeker M."/>
        </authorList>
    </citation>
    <scope>NUCLEOTIDE SEQUENCE [LARGE SCALE GENOMIC DNA]</scope>
    <source>
        <strain evidence="2 3">DSM 102940</strain>
    </source>
</reference>
<dbReference type="AlphaFoldDB" id="A0A4R2K775"/>
<gene>
    <name evidence="2" type="ORF">EV214_1571</name>
</gene>
<evidence type="ECO:0000313" key="2">
    <source>
        <dbReference type="EMBL" id="TCO67727.1"/>
    </source>
</evidence>
<dbReference type="Pfam" id="PF01266">
    <property type="entry name" value="DAO"/>
    <property type="match status" value="1"/>
</dbReference>
<dbReference type="InterPro" id="IPR036188">
    <property type="entry name" value="FAD/NAD-bd_sf"/>
</dbReference>
<dbReference type="Gene3D" id="3.30.9.10">
    <property type="entry name" value="D-Amino Acid Oxidase, subunit A, domain 2"/>
    <property type="match status" value="1"/>
</dbReference>
<keyword evidence="3" id="KW-1185">Reference proteome</keyword>
<comment type="caution">
    <text evidence="2">The sequence shown here is derived from an EMBL/GenBank/DDBJ whole genome shotgun (WGS) entry which is preliminary data.</text>
</comment>
<organism evidence="2 3">
    <name type="scientific">Marinisporobacter balticus</name>
    <dbReference type="NCBI Taxonomy" id="2018667"/>
    <lineage>
        <taxon>Bacteria</taxon>
        <taxon>Bacillati</taxon>
        <taxon>Bacillota</taxon>
        <taxon>Clostridia</taxon>
        <taxon>Peptostreptococcales</taxon>
        <taxon>Thermotaleaceae</taxon>
        <taxon>Marinisporobacter</taxon>
    </lineage>
</organism>
<dbReference type="RefSeq" id="WP_132248433.1">
    <property type="nucleotide sequence ID" value="NZ_SLWV01000057.1"/>
</dbReference>
<dbReference type="PANTHER" id="PTHR42720:SF1">
    <property type="entry name" value="GLYCEROL 3-PHOSPHATE OXIDASE"/>
    <property type="match status" value="1"/>
</dbReference>
<dbReference type="Proteomes" id="UP000294919">
    <property type="component" value="Unassembled WGS sequence"/>
</dbReference>
<dbReference type="SUPFAM" id="SSF51905">
    <property type="entry name" value="FAD/NAD(P)-binding domain"/>
    <property type="match status" value="1"/>
</dbReference>